<dbReference type="InterPro" id="IPR002034">
    <property type="entry name" value="AIPM/Hcit_synth_CS"/>
</dbReference>
<gene>
    <name evidence="11" type="primary">leuA</name>
    <name evidence="14" type="ordered locus">Dtox_0595</name>
</gene>
<evidence type="ECO:0000259" key="13">
    <source>
        <dbReference type="PROSITE" id="PS50991"/>
    </source>
</evidence>
<organism evidence="14 15">
    <name type="scientific">Desulfofarcimen acetoxidans (strain ATCC 49208 / DSM 771 / KCTC 5769 / VKM B-1644 / 5575)</name>
    <name type="common">Desulfotomaculum acetoxidans</name>
    <dbReference type="NCBI Taxonomy" id="485916"/>
    <lineage>
        <taxon>Bacteria</taxon>
        <taxon>Bacillati</taxon>
        <taxon>Bacillota</taxon>
        <taxon>Clostridia</taxon>
        <taxon>Eubacteriales</taxon>
        <taxon>Peptococcaceae</taxon>
        <taxon>Desulfofarcimen</taxon>
    </lineage>
</organism>
<dbReference type="Pfam" id="PF08502">
    <property type="entry name" value="LeuA_dimer"/>
    <property type="match status" value="1"/>
</dbReference>
<dbReference type="NCBIfam" id="NF002086">
    <property type="entry name" value="PRK00915.1-3"/>
    <property type="match status" value="1"/>
</dbReference>
<evidence type="ECO:0000256" key="3">
    <source>
        <dbReference type="ARBA" id="ARBA00012973"/>
    </source>
</evidence>
<evidence type="ECO:0000256" key="1">
    <source>
        <dbReference type="ARBA" id="ARBA00004689"/>
    </source>
</evidence>
<dbReference type="GO" id="GO:0003985">
    <property type="term" value="F:acetyl-CoA C-acetyltransferase activity"/>
    <property type="evidence" value="ECO:0007669"/>
    <property type="project" value="UniProtKB-UniRule"/>
</dbReference>
<dbReference type="eggNOG" id="COG0119">
    <property type="taxonomic scope" value="Bacteria"/>
</dbReference>
<comment type="subunit">
    <text evidence="11">Homodimer.</text>
</comment>
<dbReference type="HAMAP" id="MF_01025">
    <property type="entry name" value="LeuA_type1"/>
    <property type="match status" value="1"/>
</dbReference>
<dbReference type="GO" id="GO:0009098">
    <property type="term" value="P:L-leucine biosynthetic process"/>
    <property type="evidence" value="ECO:0007669"/>
    <property type="project" value="UniProtKB-UniRule"/>
</dbReference>
<dbReference type="InterPro" id="IPR036230">
    <property type="entry name" value="LeuA_allosteric_dom_sf"/>
</dbReference>
<comment type="cofactor">
    <cofactor evidence="11">
        <name>Mn(2+)</name>
        <dbReference type="ChEBI" id="CHEBI:29035"/>
    </cofactor>
</comment>
<comment type="function">
    <text evidence="11">Catalyzes the condensation of the acetyl group of acetyl-CoA with 3-methyl-2-oxobutanoate (2-ketoisovalerate) to form 3-carboxy-3-hydroxy-4-methylpentanoate (2-isopropylmalate).</text>
</comment>
<dbReference type="Proteomes" id="UP000002217">
    <property type="component" value="Chromosome"/>
</dbReference>
<evidence type="ECO:0000256" key="2">
    <source>
        <dbReference type="ARBA" id="ARBA00009396"/>
    </source>
</evidence>
<dbReference type="Gene3D" id="3.20.20.70">
    <property type="entry name" value="Aldolase class I"/>
    <property type="match status" value="1"/>
</dbReference>
<dbReference type="NCBIfam" id="TIGR00973">
    <property type="entry name" value="leuA_bact"/>
    <property type="match status" value="1"/>
</dbReference>
<evidence type="ECO:0000256" key="11">
    <source>
        <dbReference type="HAMAP-Rule" id="MF_01025"/>
    </source>
</evidence>
<sequence length="532" mass="58253">MSQQPTIIDDVQESDGSARVSSTNSRRVYIFDTTLRDGEQSPGVSLNLSEKIQIARQLALLGVDIIEAGFPIASTGDFEAVRGIAREVRGVAVAGLARANFKDIDRAWEALKEAEQPRIHTFLATSPIHMRYKLQMEPDKVLEMAVEAVKYAKKFTSDVEFSAEDGSRSDLDFLSRVVEAVIKAGATTVNIPDTVGYAMPQEYGNFIRSLMERVPNIDQAVVSVHCHNDLGLAVANSLAAVQNGVRQVEGAINGIGERAGNAAIEEIVMALRTRKDFIGLNTNINTEEIYRTSKLVSKLTGMIVQANKAIVGKNAFAHESGIHQDGVLKERSTYEIMNPAMIGINQDNLVLGKHSGRHAFRKRLGDLGYELSEAELNKAFVRFKDLADKKKNITDRDLEAIVEEETRSHVPVKYIMEYFNITSGSTIKPMAMVGLLSNDLLLQDTAFGDGPVDAIYKAIDKIAGINCTLLHYSLDAITGGRDAQGDVTVKISNEKGKSFIGRGVSTDILEASAKAYVDAVNKLVYEADRREE</sequence>
<keyword evidence="8 11" id="KW-0479">Metal-binding</keyword>
<dbReference type="InterPro" id="IPR013709">
    <property type="entry name" value="2-isopropylmalate_synth_dimer"/>
</dbReference>
<dbReference type="InterPro" id="IPR050073">
    <property type="entry name" value="2-IPM_HCS-like"/>
</dbReference>
<dbReference type="GO" id="GO:0030145">
    <property type="term" value="F:manganese ion binding"/>
    <property type="evidence" value="ECO:0007669"/>
    <property type="project" value="UniProtKB-UniRule"/>
</dbReference>
<keyword evidence="7 11" id="KW-0808">Transferase</keyword>
<evidence type="ECO:0000256" key="9">
    <source>
        <dbReference type="ARBA" id="ARBA00023211"/>
    </source>
</evidence>
<feature type="region of interest" description="Regulatory domain" evidence="11">
    <location>
        <begin position="415"/>
        <end position="532"/>
    </location>
</feature>
<dbReference type="FunFam" id="1.10.238.260:FF:000001">
    <property type="entry name" value="2-isopropylmalate synthase"/>
    <property type="match status" value="1"/>
</dbReference>
<dbReference type="PROSITE" id="PS50991">
    <property type="entry name" value="PYR_CT"/>
    <property type="match status" value="1"/>
</dbReference>
<dbReference type="HOGENOM" id="CLU_022158_0_1_9"/>
<dbReference type="NCBIfam" id="NF002088">
    <property type="entry name" value="PRK00915.1-5"/>
    <property type="match status" value="1"/>
</dbReference>
<dbReference type="CDD" id="cd07940">
    <property type="entry name" value="DRE_TIM_IPMS"/>
    <property type="match status" value="1"/>
</dbReference>
<dbReference type="SMART" id="SM00917">
    <property type="entry name" value="LeuA_dimer"/>
    <property type="match status" value="1"/>
</dbReference>
<dbReference type="InterPro" id="IPR005671">
    <property type="entry name" value="LeuA_bact_synth"/>
</dbReference>
<dbReference type="EC" id="2.3.3.13" evidence="3 11"/>
<dbReference type="UniPathway" id="UPA00048">
    <property type="reaction ID" value="UER00070"/>
</dbReference>
<dbReference type="SUPFAM" id="SSF51569">
    <property type="entry name" value="Aldolase"/>
    <property type="match status" value="1"/>
</dbReference>
<evidence type="ECO:0000313" key="14">
    <source>
        <dbReference type="EMBL" id="ACV61515.1"/>
    </source>
</evidence>
<dbReference type="STRING" id="485916.Dtox_0595"/>
<keyword evidence="6 11" id="KW-0028">Amino-acid biosynthesis</keyword>
<dbReference type="GO" id="GO:0003852">
    <property type="term" value="F:2-isopropylmalate synthase activity"/>
    <property type="evidence" value="ECO:0007669"/>
    <property type="project" value="UniProtKB-UniRule"/>
</dbReference>
<dbReference type="Gene3D" id="3.30.160.270">
    <property type="match status" value="1"/>
</dbReference>
<reference evidence="14 15" key="1">
    <citation type="journal article" date="2009" name="Stand. Genomic Sci.">
        <title>Complete genome sequence of Desulfotomaculum acetoxidans type strain (5575).</title>
        <authorList>
            <person name="Spring S."/>
            <person name="Lapidus A."/>
            <person name="Schroder M."/>
            <person name="Gleim D."/>
            <person name="Sims D."/>
            <person name="Meincke L."/>
            <person name="Glavina Del Rio T."/>
            <person name="Tice H."/>
            <person name="Copeland A."/>
            <person name="Cheng J.F."/>
            <person name="Lucas S."/>
            <person name="Chen F."/>
            <person name="Nolan M."/>
            <person name="Bruce D."/>
            <person name="Goodwin L."/>
            <person name="Pitluck S."/>
            <person name="Ivanova N."/>
            <person name="Mavromatis K."/>
            <person name="Mikhailova N."/>
            <person name="Pati A."/>
            <person name="Chen A."/>
            <person name="Palaniappan K."/>
            <person name="Land M."/>
            <person name="Hauser L."/>
            <person name="Chang Y.J."/>
            <person name="Jeffries C.D."/>
            <person name="Chain P."/>
            <person name="Saunders E."/>
            <person name="Brettin T."/>
            <person name="Detter J.C."/>
            <person name="Goker M."/>
            <person name="Bristow J."/>
            <person name="Eisen J.A."/>
            <person name="Markowitz V."/>
            <person name="Hugenholtz P."/>
            <person name="Kyrpides N.C."/>
            <person name="Klenk H.P."/>
            <person name="Han C."/>
        </authorList>
    </citation>
    <scope>NUCLEOTIDE SEQUENCE [LARGE SCALE GENOMIC DNA]</scope>
    <source>
        <strain evidence="15">ATCC 49208 / DSM 771 / VKM B-1644</strain>
    </source>
</reference>
<keyword evidence="5 11" id="KW-0432">Leucine biosynthesis</keyword>
<evidence type="ECO:0000256" key="8">
    <source>
        <dbReference type="ARBA" id="ARBA00022723"/>
    </source>
</evidence>
<evidence type="ECO:0000256" key="5">
    <source>
        <dbReference type="ARBA" id="ARBA00022430"/>
    </source>
</evidence>
<feature type="binding site" evidence="11">
    <location>
        <position position="225"/>
    </location>
    <ligand>
        <name>Mn(2+)</name>
        <dbReference type="ChEBI" id="CHEBI:29035"/>
    </ligand>
</feature>
<proteinExistence type="inferred from homology"/>
<dbReference type="OrthoDB" id="9804858at2"/>
<dbReference type="AlphaFoldDB" id="C8W660"/>
<dbReference type="PANTHER" id="PTHR10277:SF9">
    <property type="entry name" value="2-ISOPROPYLMALATE SYNTHASE 1, CHLOROPLASTIC-RELATED"/>
    <property type="match status" value="1"/>
</dbReference>
<dbReference type="FunFam" id="3.30.160.270:FF:000003">
    <property type="entry name" value="2-isopropylmalate synthase"/>
    <property type="match status" value="1"/>
</dbReference>
<evidence type="ECO:0000256" key="4">
    <source>
        <dbReference type="ARBA" id="ARBA00018198"/>
    </source>
</evidence>
<keyword evidence="11" id="KW-0963">Cytoplasm</keyword>
<dbReference type="PROSITE" id="PS00816">
    <property type="entry name" value="AIPM_HOMOCIT_SYNTH_2"/>
    <property type="match status" value="1"/>
</dbReference>
<protein>
    <recommendedName>
        <fullName evidence="4 11">2-isopropylmalate synthase</fullName>
        <ecNumber evidence="3 11">2.3.3.13</ecNumber>
    </recommendedName>
    <alternativeName>
        <fullName evidence="11">Alpha-IPM synthase</fullName>
    </alternativeName>
    <alternativeName>
        <fullName evidence="11">Alpha-isopropylmalate synthase</fullName>
    </alternativeName>
</protein>
<dbReference type="GO" id="GO:0005737">
    <property type="term" value="C:cytoplasm"/>
    <property type="evidence" value="ECO:0007669"/>
    <property type="project" value="UniProtKB-UniRule"/>
</dbReference>
<evidence type="ECO:0000256" key="10">
    <source>
        <dbReference type="ARBA" id="ARBA00023304"/>
    </source>
</evidence>
<name>C8W660_DESAS</name>
<keyword evidence="10 11" id="KW-0100">Branched-chain amino acid biosynthesis</keyword>
<feature type="domain" description="Pyruvate carboxyltransferase" evidence="13">
    <location>
        <begin position="28"/>
        <end position="290"/>
    </location>
</feature>
<dbReference type="Pfam" id="PF22617">
    <property type="entry name" value="HCS_D2"/>
    <property type="match status" value="1"/>
</dbReference>
<evidence type="ECO:0000256" key="7">
    <source>
        <dbReference type="ARBA" id="ARBA00022679"/>
    </source>
</evidence>
<dbReference type="SUPFAM" id="SSF110921">
    <property type="entry name" value="2-isopropylmalate synthase LeuA, allosteric (dimerisation) domain"/>
    <property type="match status" value="1"/>
</dbReference>
<dbReference type="RefSeq" id="WP_015756234.1">
    <property type="nucleotide sequence ID" value="NC_013216.1"/>
</dbReference>
<comment type="catalytic activity">
    <reaction evidence="11">
        <text>3-methyl-2-oxobutanoate + acetyl-CoA + H2O = (2S)-2-isopropylmalate + CoA + H(+)</text>
        <dbReference type="Rhea" id="RHEA:21524"/>
        <dbReference type="ChEBI" id="CHEBI:1178"/>
        <dbReference type="ChEBI" id="CHEBI:11851"/>
        <dbReference type="ChEBI" id="CHEBI:15377"/>
        <dbReference type="ChEBI" id="CHEBI:15378"/>
        <dbReference type="ChEBI" id="CHEBI:57287"/>
        <dbReference type="ChEBI" id="CHEBI:57288"/>
        <dbReference type="EC" id="2.3.3.13"/>
    </reaction>
</comment>
<dbReference type="NCBIfam" id="NF002085">
    <property type="entry name" value="PRK00915.1-2"/>
    <property type="match status" value="1"/>
</dbReference>
<dbReference type="InterPro" id="IPR000891">
    <property type="entry name" value="PYR_CT"/>
</dbReference>
<feature type="binding site" evidence="11">
    <location>
        <position position="261"/>
    </location>
    <ligand>
        <name>Mn(2+)</name>
        <dbReference type="ChEBI" id="CHEBI:29035"/>
    </ligand>
</feature>
<accession>C8W660</accession>
<evidence type="ECO:0000313" key="15">
    <source>
        <dbReference type="Proteomes" id="UP000002217"/>
    </source>
</evidence>
<evidence type="ECO:0000256" key="12">
    <source>
        <dbReference type="SAM" id="MobiDB-lite"/>
    </source>
</evidence>
<dbReference type="PANTHER" id="PTHR10277">
    <property type="entry name" value="HOMOCITRATE SYNTHASE-RELATED"/>
    <property type="match status" value="1"/>
</dbReference>
<dbReference type="EMBL" id="CP001720">
    <property type="protein sequence ID" value="ACV61515.1"/>
    <property type="molecule type" value="Genomic_DNA"/>
</dbReference>
<dbReference type="NCBIfam" id="NF002087">
    <property type="entry name" value="PRK00915.1-4"/>
    <property type="match status" value="1"/>
</dbReference>
<feature type="binding site" evidence="11">
    <location>
        <position position="37"/>
    </location>
    <ligand>
        <name>Mn(2+)</name>
        <dbReference type="ChEBI" id="CHEBI:29035"/>
    </ligand>
</feature>
<dbReference type="InterPro" id="IPR054691">
    <property type="entry name" value="LeuA/HCS_post-cat"/>
</dbReference>
<dbReference type="FunFam" id="3.20.20.70:FF:000010">
    <property type="entry name" value="2-isopropylmalate synthase"/>
    <property type="match status" value="1"/>
</dbReference>
<evidence type="ECO:0000256" key="6">
    <source>
        <dbReference type="ARBA" id="ARBA00022605"/>
    </source>
</evidence>
<comment type="similarity">
    <text evidence="2 11">Belongs to the alpha-IPM synthase/homocitrate synthase family. LeuA type 1 subfamily.</text>
</comment>
<keyword evidence="15" id="KW-1185">Reference proteome</keyword>
<dbReference type="Pfam" id="PF00682">
    <property type="entry name" value="HMGL-like"/>
    <property type="match status" value="1"/>
</dbReference>
<feature type="region of interest" description="Disordered" evidence="12">
    <location>
        <begin position="1"/>
        <end position="20"/>
    </location>
</feature>
<keyword evidence="9 11" id="KW-0464">Manganese</keyword>
<dbReference type="Gene3D" id="1.10.238.260">
    <property type="match status" value="1"/>
</dbReference>
<dbReference type="PROSITE" id="PS00815">
    <property type="entry name" value="AIPM_HOMOCIT_SYNTH_1"/>
    <property type="match status" value="1"/>
</dbReference>
<comment type="pathway">
    <text evidence="1 11">Amino-acid biosynthesis; L-leucine biosynthesis; L-leucine from 3-methyl-2-oxobutanoate: step 1/4.</text>
</comment>
<dbReference type="KEGG" id="dae:Dtox_0595"/>
<feature type="binding site" evidence="11">
    <location>
        <position position="227"/>
    </location>
    <ligand>
        <name>Mn(2+)</name>
        <dbReference type="ChEBI" id="CHEBI:29035"/>
    </ligand>
</feature>
<dbReference type="InterPro" id="IPR013785">
    <property type="entry name" value="Aldolase_TIM"/>
</dbReference>